<keyword evidence="1" id="KW-1133">Transmembrane helix</keyword>
<evidence type="ECO:0000256" key="1">
    <source>
        <dbReference type="SAM" id="Phobius"/>
    </source>
</evidence>
<dbReference type="InterPro" id="IPR016071">
    <property type="entry name" value="Staphylococal_nuclease_OB-fold"/>
</dbReference>
<gene>
    <name evidence="3" type="ORF">PRL19_10820</name>
</gene>
<feature type="transmembrane region" description="Helical" evidence="1">
    <location>
        <begin position="49"/>
        <end position="65"/>
    </location>
</feature>
<sequence>MKPVYRHLLSKSLIERSPKRGLGIADAVTLNHTAGMTTRRRTKRHAKPKVWLVVIALVAALLLIGDDYPQLRQVVDAFLQEFVSDKRVVKRQVGNAEVIDGDTIDVTGSRVRLYGIDAPEAAQTCQRDGRTWVCGMIAKNSLVSLIAGRQVKCEEQDIDRYERRVATCWAEEENINAWMVENGWAVAYRQYGGAIYDQEEAVARAARRGIWSSEFVMPWDWRKSRR</sequence>
<evidence type="ECO:0000259" key="2">
    <source>
        <dbReference type="PROSITE" id="PS50830"/>
    </source>
</evidence>
<keyword evidence="1" id="KW-0472">Membrane</keyword>
<dbReference type="SMART" id="SM00318">
    <property type="entry name" value="SNc"/>
    <property type="match status" value="1"/>
</dbReference>
<dbReference type="PANTHER" id="PTHR12302">
    <property type="entry name" value="EBNA2 BINDING PROTEIN P100"/>
    <property type="match status" value="1"/>
</dbReference>
<dbReference type="PANTHER" id="PTHR12302:SF26">
    <property type="entry name" value="BLR1266 PROTEIN"/>
    <property type="match status" value="1"/>
</dbReference>
<evidence type="ECO:0000313" key="4">
    <source>
        <dbReference type="Proteomes" id="UP001216899"/>
    </source>
</evidence>
<feature type="domain" description="TNase-like" evidence="2">
    <location>
        <begin position="98"/>
        <end position="213"/>
    </location>
</feature>
<dbReference type="RefSeq" id="WP_273742951.1">
    <property type="nucleotide sequence ID" value="NZ_CP117466.1"/>
</dbReference>
<accession>A0ABY7USL7</accession>
<dbReference type="SUPFAM" id="SSF50199">
    <property type="entry name" value="Staphylococcal nuclease"/>
    <property type="match status" value="1"/>
</dbReference>
<organism evidence="3 4">
    <name type="scientific">Paracoccus marcusii</name>
    <dbReference type="NCBI Taxonomy" id="59779"/>
    <lineage>
        <taxon>Bacteria</taxon>
        <taxon>Pseudomonadati</taxon>
        <taxon>Pseudomonadota</taxon>
        <taxon>Alphaproteobacteria</taxon>
        <taxon>Rhodobacterales</taxon>
        <taxon>Paracoccaceae</taxon>
        <taxon>Paracoccus</taxon>
    </lineage>
</organism>
<protein>
    <submittedName>
        <fullName evidence="3">Thermonuclease family protein</fullName>
    </submittedName>
</protein>
<name>A0ABY7USL7_9RHOB</name>
<dbReference type="Pfam" id="PF00565">
    <property type="entry name" value="SNase"/>
    <property type="match status" value="1"/>
</dbReference>
<keyword evidence="1" id="KW-0812">Transmembrane</keyword>
<proteinExistence type="predicted"/>
<dbReference type="Gene3D" id="2.40.50.90">
    <property type="match status" value="1"/>
</dbReference>
<evidence type="ECO:0000313" key="3">
    <source>
        <dbReference type="EMBL" id="WDA11788.1"/>
    </source>
</evidence>
<dbReference type="InterPro" id="IPR035437">
    <property type="entry name" value="SNase_OB-fold_sf"/>
</dbReference>
<dbReference type="EMBL" id="CP117466">
    <property type="protein sequence ID" value="WDA11788.1"/>
    <property type="molecule type" value="Genomic_DNA"/>
</dbReference>
<dbReference type="PROSITE" id="PS50830">
    <property type="entry name" value="TNASE_3"/>
    <property type="match status" value="1"/>
</dbReference>
<reference evidence="3 4" key="1">
    <citation type="submission" date="2023-02" db="EMBL/GenBank/DDBJ databases">
        <title>Whole genome sequenc of Paracoccus marcusii MBLB0836.</title>
        <authorList>
            <person name="Seo M.-J."/>
            <person name="Cho E.-S."/>
            <person name="Hwang C.Y."/>
        </authorList>
    </citation>
    <scope>NUCLEOTIDE SEQUENCE [LARGE SCALE GENOMIC DNA]</scope>
    <source>
        <strain evidence="3 4">MBLB0836</strain>
    </source>
</reference>
<keyword evidence="4" id="KW-1185">Reference proteome</keyword>
<dbReference type="Proteomes" id="UP001216899">
    <property type="component" value="Chromosome"/>
</dbReference>